<organism evidence="3 4">
    <name type="scientific">Actinoallomurus spadix</name>
    <dbReference type="NCBI Taxonomy" id="79912"/>
    <lineage>
        <taxon>Bacteria</taxon>
        <taxon>Bacillati</taxon>
        <taxon>Actinomycetota</taxon>
        <taxon>Actinomycetes</taxon>
        <taxon>Streptosporangiales</taxon>
        <taxon>Thermomonosporaceae</taxon>
        <taxon>Actinoallomurus</taxon>
    </lineage>
</organism>
<proteinExistence type="predicted"/>
<feature type="domain" description="DUF397" evidence="2">
    <location>
        <begin position="32"/>
        <end position="87"/>
    </location>
</feature>
<sequence length="105" mass="11643">MPDSLEASRVRRERSPEHPSTRAPEQKRDGMSQESGSVEILFVDGADVPIKHKHADRMVVMRDAAKPDGDALYYTPAEWEAFILGVKDGEFDDMVEDAPAPSQSS</sequence>
<comment type="caution">
    <text evidence="3">The sequence shown here is derived from an EMBL/GenBank/DDBJ whole genome shotgun (WGS) entry which is preliminary data.</text>
</comment>
<feature type="region of interest" description="Disordered" evidence="1">
    <location>
        <begin position="1"/>
        <end position="35"/>
    </location>
</feature>
<accession>A0ABN0XH31</accession>
<dbReference type="InterPro" id="IPR007278">
    <property type="entry name" value="DUF397"/>
</dbReference>
<protein>
    <recommendedName>
        <fullName evidence="2">DUF397 domain-containing protein</fullName>
    </recommendedName>
</protein>
<name>A0ABN0XH31_9ACTN</name>
<feature type="compositionally biased region" description="Basic and acidic residues" evidence="1">
    <location>
        <begin position="1"/>
        <end position="31"/>
    </location>
</feature>
<gene>
    <name evidence="3" type="ORF">GCM10010151_62440</name>
</gene>
<reference evidence="3 4" key="1">
    <citation type="journal article" date="2019" name="Int. J. Syst. Evol. Microbiol.">
        <title>The Global Catalogue of Microorganisms (GCM) 10K type strain sequencing project: providing services to taxonomists for standard genome sequencing and annotation.</title>
        <authorList>
            <consortium name="The Broad Institute Genomics Platform"/>
            <consortium name="The Broad Institute Genome Sequencing Center for Infectious Disease"/>
            <person name="Wu L."/>
            <person name="Ma J."/>
        </authorList>
    </citation>
    <scope>NUCLEOTIDE SEQUENCE [LARGE SCALE GENOMIC DNA]</scope>
    <source>
        <strain evidence="3 4">JCM 3146</strain>
    </source>
</reference>
<dbReference type="RefSeq" id="WP_252803675.1">
    <property type="nucleotide sequence ID" value="NZ_BAAABM010000064.1"/>
</dbReference>
<evidence type="ECO:0000259" key="2">
    <source>
        <dbReference type="Pfam" id="PF04149"/>
    </source>
</evidence>
<evidence type="ECO:0000313" key="3">
    <source>
        <dbReference type="EMBL" id="GAA0364004.1"/>
    </source>
</evidence>
<dbReference type="Pfam" id="PF04149">
    <property type="entry name" value="DUF397"/>
    <property type="match status" value="1"/>
</dbReference>
<keyword evidence="4" id="KW-1185">Reference proteome</keyword>
<evidence type="ECO:0000313" key="4">
    <source>
        <dbReference type="Proteomes" id="UP001501822"/>
    </source>
</evidence>
<dbReference type="Proteomes" id="UP001501822">
    <property type="component" value="Unassembled WGS sequence"/>
</dbReference>
<evidence type="ECO:0000256" key="1">
    <source>
        <dbReference type="SAM" id="MobiDB-lite"/>
    </source>
</evidence>
<dbReference type="EMBL" id="BAAABM010000064">
    <property type="protein sequence ID" value="GAA0364004.1"/>
    <property type="molecule type" value="Genomic_DNA"/>
</dbReference>